<dbReference type="Gene3D" id="2.30.30.40">
    <property type="entry name" value="SH3 Domains"/>
    <property type="match status" value="1"/>
</dbReference>
<evidence type="ECO:0000256" key="3">
    <source>
        <dbReference type="SAM" id="MobiDB-lite"/>
    </source>
</evidence>
<accession>A0A1Y1YBE2</accession>
<feature type="chain" id="PRO_5013322301" description="SH3 domain-containing protein" evidence="5">
    <location>
        <begin position="26"/>
        <end position="406"/>
    </location>
</feature>
<dbReference type="PROSITE" id="PS50002">
    <property type="entry name" value="SH3"/>
    <property type="match status" value="1"/>
</dbReference>
<keyword evidence="8" id="KW-1185">Reference proteome</keyword>
<dbReference type="SMART" id="SM00326">
    <property type="entry name" value="SH3"/>
    <property type="match status" value="1"/>
</dbReference>
<dbReference type="Pfam" id="PF14604">
    <property type="entry name" value="SH3_9"/>
    <property type="match status" value="1"/>
</dbReference>
<feature type="signal peptide" evidence="5">
    <location>
        <begin position="1"/>
        <end position="25"/>
    </location>
</feature>
<protein>
    <recommendedName>
        <fullName evidence="6">SH3 domain-containing protein</fullName>
    </recommendedName>
</protein>
<dbReference type="InterPro" id="IPR001452">
    <property type="entry name" value="SH3_domain"/>
</dbReference>
<evidence type="ECO:0000313" key="7">
    <source>
        <dbReference type="EMBL" id="ORX95263.1"/>
    </source>
</evidence>
<dbReference type="OrthoDB" id="5340910at2759"/>
<sequence>MLKKPLRHIIFPSFLLLCRSLLVKGAEKIQVPPPLTLPPEQPSCLSLNQSVFCGGSYGRYYISSKALVSNSPVTDIQAFDRALGYYFGSPTDITQINAAFNCSAGIGWDGVYEPPYRVSFTCRALLNNNYTDVCNAANPIPPLCQSTCLSYIDGWSTVIKNQTICPATPQEMNIKLQNLQTWCDSFPFTGAESNCISGPVDQDNTCGFILPLQSASLCTFCSFSNAKCCQSESALACPGSSSWRTKPGISTAALVCSIVFSCLGGIGLIIGLIFFFKRRRLSYGNSNKTTSQNMQVSIPNTADSTARLNITIPSVCEYVCEFPYRPALPDELALEVDDVIVIVWTFDDGWAVGRNLSRGGEGAFPMACVTVKQVDNVEYTGATPQTGGIPRRTSSKRTSNRPKSLS</sequence>
<organism evidence="7 8">
    <name type="scientific">Basidiobolus meristosporus CBS 931.73</name>
    <dbReference type="NCBI Taxonomy" id="1314790"/>
    <lineage>
        <taxon>Eukaryota</taxon>
        <taxon>Fungi</taxon>
        <taxon>Fungi incertae sedis</taxon>
        <taxon>Zoopagomycota</taxon>
        <taxon>Entomophthoromycotina</taxon>
        <taxon>Basidiobolomycetes</taxon>
        <taxon>Basidiobolales</taxon>
        <taxon>Basidiobolaceae</taxon>
        <taxon>Basidiobolus</taxon>
    </lineage>
</organism>
<keyword evidence="4" id="KW-0812">Transmembrane</keyword>
<evidence type="ECO:0000256" key="5">
    <source>
        <dbReference type="SAM" id="SignalP"/>
    </source>
</evidence>
<dbReference type="SUPFAM" id="SSF50044">
    <property type="entry name" value="SH3-domain"/>
    <property type="match status" value="1"/>
</dbReference>
<feature type="domain" description="SH3" evidence="6">
    <location>
        <begin position="313"/>
        <end position="374"/>
    </location>
</feature>
<evidence type="ECO:0000259" key="6">
    <source>
        <dbReference type="PROSITE" id="PS50002"/>
    </source>
</evidence>
<dbReference type="STRING" id="1314790.A0A1Y1YBE2"/>
<evidence type="ECO:0000256" key="4">
    <source>
        <dbReference type="SAM" id="Phobius"/>
    </source>
</evidence>
<gene>
    <name evidence="7" type="ORF">K493DRAFT_337417</name>
</gene>
<dbReference type="AlphaFoldDB" id="A0A1Y1YBE2"/>
<dbReference type="Proteomes" id="UP000193498">
    <property type="component" value="Unassembled WGS sequence"/>
</dbReference>
<dbReference type="InParanoid" id="A0A1Y1YBE2"/>
<comment type="caution">
    <text evidence="7">The sequence shown here is derived from an EMBL/GenBank/DDBJ whole genome shotgun (WGS) entry which is preliminary data.</text>
</comment>
<name>A0A1Y1YBE2_9FUNG</name>
<keyword evidence="5" id="KW-0732">Signal</keyword>
<keyword evidence="4" id="KW-0472">Membrane</keyword>
<proteinExistence type="predicted"/>
<dbReference type="InterPro" id="IPR036028">
    <property type="entry name" value="SH3-like_dom_sf"/>
</dbReference>
<feature type="transmembrane region" description="Helical" evidence="4">
    <location>
        <begin position="252"/>
        <end position="276"/>
    </location>
</feature>
<keyword evidence="4" id="KW-1133">Transmembrane helix</keyword>
<keyword evidence="1 2" id="KW-0728">SH3 domain</keyword>
<evidence type="ECO:0000256" key="2">
    <source>
        <dbReference type="PROSITE-ProRule" id="PRU00192"/>
    </source>
</evidence>
<evidence type="ECO:0000313" key="8">
    <source>
        <dbReference type="Proteomes" id="UP000193498"/>
    </source>
</evidence>
<reference evidence="7 8" key="1">
    <citation type="submission" date="2016-07" db="EMBL/GenBank/DDBJ databases">
        <title>Pervasive Adenine N6-methylation of Active Genes in Fungi.</title>
        <authorList>
            <consortium name="DOE Joint Genome Institute"/>
            <person name="Mondo S.J."/>
            <person name="Dannebaum R.O."/>
            <person name="Kuo R.C."/>
            <person name="Labutti K."/>
            <person name="Haridas S."/>
            <person name="Kuo A."/>
            <person name="Salamov A."/>
            <person name="Ahrendt S.R."/>
            <person name="Lipzen A."/>
            <person name="Sullivan W."/>
            <person name="Andreopoulos W.B."/>
            <person name="Clum A."/>
            <person name="Lindquist E."/>
            <person name="Daum C."/>
            <person name="Ramamoorthy G.K."/>
            <person name="Gryganskyi A."/>
            <person name="Culley D."/>
            <person name="Magnuson J.K."/>
            <person name="James T.Y."/>
            <person name="O'Malley M.A."/>
            <person name="Stajich J.E."/>
            <person name="Spatafora J.W."/>
            <person name="Visel A."/>
            <person name="Grigoriev I.V."/>
        </authorList>
    </citation>
    <scope>NUCLEOTIDE SEQUENCE [LARGE SCALE GENOMIC DNA]</scope>
    <source>
        <strain evidence="7 8">CBS 931.73</strain>
    </source>
</reference>
<evidence type="ECO:0000256" key="1">
    <source>
        <dbReference type="ARBA" id="ARBA00022443"/>
    </source>
</evidence>
<feature type="region of interest" description="Disordered" evidence="3">
    <location>
        <begin position="380"/>
        <end position="406"/>
    </location>
</feature>
<dbReference type="EMBL" id="MCFE01000181">
    <property type="protein sequence ID" value="ORX95263.1"/>
    <property type="molecule type" value="Genomic_DNA"/>
</dbReference>